<dbReference type="Proteomes" id="UP000295247">
    <property type="component" value="Unassembled WGS sequence"/>
</dbReference>
<dbReference type="PANTHER" id="PTHR30007:SF1">
    <property type="entry name" value="BLR1914 PROTEIN"/>
    <property type="match status" value="1"/>
</dbReference>
<feature type="domain" description="Insertion element IS402-like" evidence="3">
    <location>
        <begin position="6"/>
        <end position="85"/>
    </location>
</feature>
<evidence type="ECO:0000313" key="5">
    <source>
        <dbReference type="Proteomes" id="UP000295247"/>
    </source>
</evidence>
<name>A0A4R4ACT1_MARGR</name>
<dbReference type="InterPro" id="IPR002559">
    <property type="entry name" value="Transposase_11"/>
</dbReference>
<proteinExistence type="predicted"/>
<dbReference type="Pfam" id="PF13340">
    <property type="entry name" value="DUF4096"/>
    <property type="match status" value="1"/>
</dbReference>
<comment type="caution">
    <text evidence="4">The sequence shown here is derived from an EMBL/GenBank/DDBJ whole genome shotgun (WGS) entry which is preliminary data.</text>
</comment>
<dbReference type="GO" id="GO:0004803">
    <property type="term" value="F:transposase activity"/>
    <property type="evidence" value="ECO:0007669"/>
    <property type="project" value="InterPro"/>
</dbReference>
<feature type="compositionally biased region" description="Basic residues" evidence="1">
    <location>
        <begin position="171"/>
        <end position="181"/>
    </location>
</feature>
<dbReference type="Pfam" id="PF01609">
    <property type="entry name" value="DDE_Tnp_1"/>
    <property type="match status" value="1"/>
</dbReference>
<feature type="region of interest" description="Disordered" evidence="1">
    <location>
        <begin position="171"/>
        <end position="191"/>
    </location>
</feature>
<dbReference type="GO" id="GO:0003677">
    <property type="term" value="F:DNA binding"/>
    <property type="evidence" value="ECO:0007669"/>
    <property type="project" value="InterPro"/>
</dbReference>
<dbReference type="PANTHER" id="PTHR30007">
    <property type="entry name" value="PHP DOMAIN PROTEIN"/>
    <property type="match status" value="1"/>
</dbReference>
<sequence>MAKPLLPDDLWAEIEPLLPAPKPRRYRYPGRKPIDNRRALTGILFVLKSGIPWEMLPQEMGCGSGMTCWRRLREWQQAGVWEAIHHKLLERLEASDRIDWSRALVDSASIRAVGGGECTGPNPTDRARPGSKHHLITDARGIPLHAVLTGASAHDVTQLIALVDGIAPVRSGRRGRPRHRPERVQGDRAYDSKAHRAALRTRNIQPQLARRNTPHGSGLGTTRWVVERSLAWLHQFRRLRVRFERRADIHEAFLFLGLALICWNALEWA</sequence>
<feature type="domain" description="Transposase IS4-like" evidence="2">
    <location>
        <begin position="104"/>
        <end position="260"/>
    </location>
</feature>
<evidence type="ECO:0000259" key="3">
    <source>
        <dbReference type="Pfam" id="PF13340"/>
    </source>
</evidence>
<evidence type="ECO:0000256" key="1">
    <source>
        <dbReference type="SAM" id="MobiDB-lite"/>
    </source>
</evidence>
<gene>
    <name evidence="4" type="ORF">EDC29_104252</name>
</gene>
<feature type="compositionally biased region" description="Basic and acidic residues" evidence="1">
    <location>
        <begin position="182"/>
        <end position="191"/>
    </location>
</feature>
<dbReference type="EMBL" id="SMDC01000004">
    <property type="protein sequence ID" value="TCW36459.1"/>
    <property type="molecule type" value="Genomic_DNA"/>
</dbReference>
<dbReference type="NCBIfam" id="NF033580">
    <property type="entry name" value="transpos_IS5_3"/>
    <property type="match status" value="1"/>
</dbReference>
<dbReference type="AlphaFoldDB" id="A0A4R4ACT1"/>
<reference evidence="4 5" key="1">
    <citation type="submission" date="2019-03" db="EMBL/GenBank/DDBJ databases">
        <title>Genomic Encyclopedia of Type Strains, Phase IV (KMG-IV): sequencing the most valuable type-strain genomes for metagenomic binning, comparative biology and taxonomic classification.</title>
        <authorList>
            <person name="Goeker M."/>
        </authorList>
    </citation>
    <scope>NUCLEOTIDE SEQUENCE [LARGE SCALE GENOMIC DNA]</scope>
    <source>
        <strain evidence="4 5">DSM 203</strain>
    </source>
</reference>
<accession>A0A4R4ACT1</accession>
<evidence type="ECO:0000313" key="4">
    <source>
        <dbReference type="EMBL" id="TCW36459.1"/>
    </source>
</evidence>
<dbReference type="GO" id="GO:0006313">
    <property type="term" value="P:DNA transposition"/>
    <property type="evidence" value="ECO:0007669"/>
    <property type="project" value="InterPro"/>
</dbReference>
<dbReference type="RefSeq" id="WP_132229484.1">
    <property type="nucleotide sequence ID" value="NZ_NRRH01000052.1"/>
</dbReference>
<protein>
    <submittedName>
        <fullName evidence="4">IS4 family transposase</fullName>
    </submittedName>
</protein>
<dbReference type="InterPro" id="IPR025161">
    <property type="entry name" value="IS402-like_dom"/>
</dbReference>
<organism evidence="4 5">
    <name type="scientific">Marichromatium gracile</name>
    <name type="common">Chromatium gracile</name>
    <dbReference type="NCBI Taxonomy" id="1048"/>
    <lineage>
        <taxon>Bacteria</taxon>
        <taxon>Pseudomonadati</taxon>
        <taxon>Pseudomonadota</taxon>
        <taxon>Gammaproteobacteria</taxon>
        <taxon>Chromatiales</taxon>
        <taxon>Chromatiaceae</taxon>
        <taxon>Marichromatium</taxon>
    </lineage>
</organism>
<evidence type="ECO:0000259" key="2">
    <source>
        <dbReference type="Pfam" id="PF01609"/>
    </source>
</evidence>